<dbReference type="OrthoDB" id="5293215at2"/>
<dbReference type="AlphaFoldDB" id="A0A150WU66"/>
<gene>
    <name evidence="1" type="ORF">AZI85_15765</name>
</gene>
<sequence>MNSIFTTSFSNPQSLQTKDFMLFPTNTAFYQSDYEAVMKSKGILRVWSQSTWPEDDFTPLQNKEDLAGHVQDNVEHTAYGYMIYSLDKRACYGSLYVNPLSTVLGNYNLDVNQEKLIHARQARIDFWVVAGEPELEKEITREILEWFSKVWKIHPLFSAREGMTLREEIYSELGLKKVLHLRSKVSEATLLLYDR</sequence>
<reference evidence="1 2" key="1">
    <citation type="submission" date="2016-03" db="EMBL/GenBank/DDBJ databases">
        <authorList>
            <person name="Ploux O."/>
        </authorList>
    </citation>
    <scope>NUCLEOTIDE SEQUENCE [LARGE SCALE GENOMIC DNA]</scope>
    <source>
        <strain evidence="1 2">BER2</strain>
    </source>
</reference>
<proteinExistence type="predicted"/>
<protein>
    <submittedName>
        <fullName evidence="1">Uncharacterized protein</fullName>
    </submittedName>
</protein>
<evidence type="ECO:0000313" key="2">
    <source>
        <dbReference type="Proteomes" id="UP000075391"/>
    </source>
</evidence>
<dbReference type="RefSeq" id="WP_063243048.1">
    <property type="nucleotide sequence ID" value="NZ_LUKF01000003.1"/>
</dbReference>
<dbReference type="EMBL" id="LUKF01000003">
    <property type="protein sequence ID" value="KYG70140.1"/>
    <property type="molecule type" value="Genomic_DNA"/>
</dbReference>
<comment type="caution">
    <text evidence="1">The sequence shown here is derived from an EMBL/GenBank/DDBJ whole genome shotgun (WGS) entry which is preliminary data.</text>
</comment>
<evidence type="ECO:0000313" key="1">
    <source>
        <dbReference type="EMBL" id="KYG70140.1"/>
    </source>
</evidence>
<dbReference type="Proteomes" id="UP000075391">
    <property type="component" value="Unassembled WGS sequence"/>
</dbReference>
<organism evidence="1 2">
    <name type="scientific">Bdellovibrio bacteriovorus</name>
    <dbReference type="NCBI Taxonomy" id="959"/>
    <lineage>
        <taxon>Bacteria</taxon>
        <taxon>Pseudomonadati</taxon>
        <taxon>Bdellovibrionota</taxon>
        <taxon>Bdellovibrionia</taxon>
        <taxon>Bdellovibrionales</taxon>
        <taxon>Pseudobdellovibrionaceae</taxon>
        <taxon>Bdellovibrio</taxon>
    </lineage>
</organism>
<accession>A0A150WU66</accession>
<name>A0A150WU66_BDEBC</name>